<keyword evidence="3" id="KW-0472">Membrane</keyword>
<dbReference type="Pfam" id="PF00905">
    <property type="entry name" value="Transpeptidase"/>
    <property type="match status" value="1"/>
</dbReference>
<feature type="domain" description="Penicillin-binding protein transpeptidase" evidence="4">
    <location>
        <begin position="251"/>
        <end position="566"/>
    </location>
</feature>
<evidence type="ECO:0000256" key="3">
    <source>
        <dbReference type="ARBA" id="ARBA00023136"/>
    </source>
</evidence>
<dbReference type="Gene3D" id="3.90.1310.10">
    <property type="entry name" value="Penicillin-binding protein 2a (Domain 2)"/>
    <property type="match status" value="1"/>
</dbReference>
<dbReference type="GO" id="GO:0008658">
    <property type="term" value="F:penicillin binding"/>
    <property type="evidence" value="ECO:0007669"/>
    <property type="project" value="InterPro"/>
</dbReference>
<feature type="domain" description="Penicillin-binding protein dimerisation" evidence="5">
    <location>
        <begin position="55"/>
        <end position="207"/>
    </location>
</feature>
<dbReference type="PANTHER" id="PTHR30627">
    <property type="entry name" value="PEPTIDOGLYCAN D,D-TRANSPEPTIDASE"/>
    <property type="match status" value="1"/>
</dbReference>
<dbReference type="Gene3D" id="3.40.710.10">
    <property type="entry name" value="DD-peptidase/beta-lactamase superfamily"/>
    <property type="match status" value="1"/>
</dbReference>
<reference evidence="6 7" key="1">
    <citation type="submission" date="2018-05" db="EMBL/GenBank/DDBJ databases">
        <title>Amnibacterium sp. M8JJ-5, whole genome shotgun sequence.</title>
        <authorList>
            <person name="Tuo L."/>
        </authorList>
    </citation>
    <scope>NUCLEOTIDE SEQUENCE [LARGE SCALE GENOMIC DNA]</scope>
    <source>
        <strain evidence="6 7">M8JJ-5</strain>
    </source>
</reference>
<dbReference type="PANTHER" id="PTHR30627:SF1">
    <property type="entry name" value="PEPTIDOGLYCAN D,D-TRANSPEPTIDASE FTSI"/>
    <property type="match status" value="1"/>
</dbReference>
<dbReference type="InterPro" id="IPR005311">
    <property type="entry name" value="PBP_dimer"/>
</dbReference>
<dbReference type="InterPro" id="IPR012338">
    <property type="entry name" value="Beta-lactam/transpept-like"/>
</dbReference>
<dbReference type="Proteomes" id="UP000244893">
    <property type="component" value="Unassembled WGS sequence"/>
</dbReference>
<comment type="similarity">
    <text evidence="2">Belongs to the transpeptidase family.</text>
</comment>
<dbReference type="SUPFAM" id="SSF56601">
    <property type="entry name" value="beta-lactamase/transpeptidase-like"/>
    <property type="match status" value="1"/>
</dbReference>
<comment type="caution">
    <text evidence="6">The sequence shown here is derived from an EMBL/GenBank/DDBJ whole genome shotgun (WGS) entry which is preliminary data.</text>
</comment>
<proteinExistence type="inferred from homology"/>
<dbReference type="SUPFAM" id="SSF56519">
    <property type="entry name" value="Penicillin binding protein dimerisation domain"/>
    <property type="match status" value="1"/>
</dbReference>
<keyword evidence="7" id="KW-1185">Reference proteome</keyword>
<dbReference type="GO" id="GO:0071555">
    <property type="term" value="P:cell wall organization"/>
    <property type="evidence" value="ECO:0007669"/>
    <property type="project" value="TreeGrafter"/>
</dbReference>
<evidence type="ECO:0000259" key="4">
    <source>
        <dbReference type="Pfam" id="PF00905"/>
    </source>
</evidence>
<name>A0A2V1HQ75_9MICO</name>
<evidence type="ECO:0000313" key="7">
    <source>
        <dbReference type="Proteomes" id="UP000244893"/>
    </source>
</evidence>
<dbReference type="Pfam" id="PF03717">
    <property type="entry name" value="PBP_dimer"/>
    <property type="match status" value="1"/>
</dbReference>
<protein>
    <submittedName>
        <fullName evidence="6">Penicillin-binding protein 2</fullName>
    </submittedName>
</protein>
<accession>A0A2V1HQ75</accession>
<dbReference type="GO" id="GO:0005886">
    <property type="term" value="C:plasma membrane"/>
    <property type="evidence" value="ECO:0007669"/>
    <property type="project" value="TreeGrafter"/>
</dbReference>
<dbReference type="AlphaFoldDB" id="A0A2V1HQ75"/>
<dbReference type="RefSeq" id="WP_116757196.1">
    <property type="nucleotide sequence ID" value="NZ_JBHUEX010000001.1"/>
</dbReference>
<evidence type="ECO:0000259" key="5">
    <source>
        <dbReference type="Pfam" id="PF03717"/>
    </source>
</evidence>
<sequence>MTRRTARGRLALAAVLVLALVSVFVVRLIDIQVVRAETLNSQAVDKRSIPEEILGMRGDIFDSTGVVLADSVLRYDITASPKTAVESAITPEIAAEKLSPYLGVPAADIVKSIRDAVAADPESDYLYLGKKVDVDAFEKIRALEIPWLYYSSQPARTYPNGAVAGNLIGFVGSANEPQAGVELSEDSCLAGVDGSEVYERSEDGVRIPGSTVTTKQAQNGNDLVLTIESDLQWYVQQTLAKYAQEYGAKWGVVVVQEVKTGRLVAVADYPTVDPNDVDATVNTDISALGSRAFTAPFEPGSTFKTLTTASLLDAGLIDTGTHVTAPYRFTTADGADVNDSESHGTWNLTTTGVLKESSNTGMSQLGLLMTADQRYDYMKKFGLGERTEVDFGAEETGYLGDDWDEDGVPDWDPQTNLASMFGQGITVTAVQMASIYQTIANGGVRMPVSLVAGCRLPDGTMTDVPSSEGTQVISPSAARSTVDMLENVATKGWLASKVSIPGYRVAMKTGTAQQPDGNGGYSKSYLVSMAGMAPADDPQYVVSVNLSGPVNMNTSAATAPIFRDVMTQVLKDHRVVPSGSLSPDLPTNF</sequence>
<evidence type="ECO:0000256" key="1">
    <source>
        <dbReference type="ARBA" id="ARBA00004370"/>
    </source>
</evidence>
<gene>
    <name evidence="6" type="ORF">DDQ50_13440</name>
</gene>
<dbReference type="InterPro" id="IPR050515">
    <property type="entry name" value="Beta-lactam/transpept"/>
</dbReference>
<dbReference type="Gene3D" id="3.30.450.330">
    <property type="match status" value="1"/>
</dbReference>
<organism evidence="6 7">
    <name type="scientific">Amnibacterium flavum</name>
    <dbReference type="NCBI Taxonomy" id="2173173"/>
    <lineage>
        <taxon>Bacteria</taxon>
        <taxon>Bacillati</taxon>
        <taxon>Actinomycetota</taxon>
        <taxon>Actinomycetes</taxon>
        <taxon>Micrococcales</taxon>
        <taxon>Microbacteriaceae</taxon>
        <taxon>Amnibacterium</taxon>
    </lineage>
</organism>
<dbReference type="OrthoDB" id="9789078at2"/>
<dbReference type="InterPro" id="IPR001460">
    <property type="entry name" value="PCN-bd_Tpept"/>
</dbReference>
<comment type="subcellular location">
    <subcellularLocation>
        <location evidence="1">Membrane</location>
    </subcellularLocation>
</comment>
<dbReference type="InterPro" id="IPR036138">
    <property type="entry name" value="PBP_dimer_sf"/>
</dbReference>
<evidence type="ECO:0000256" key="2">
    <source>
        <dbReference type="ARBA" id="ARBA00007171"/>
    </source>
</evidence>
<dbReference type="EMBL" id="QEOP01000002">
    <property type="protein sequence ID" value="PVZ94685.1"/>
    <property type="molecule type" value="Genomic_DNA"/>
</dbReference>
<evidence type="ECO:0000313" key="6">
    <source>
        <dbReference type="EMBL" id="PVZ94685.1"/>
    </source>
</evidence>